<evidence type="ECO:0000256" key="2">
    <source>
        <dbReference type="ARBA" id="ARBA00023125"/>
    </source>
</evidence>
<dbReference type="InterPro" id="IPR052362">
    <property type="entry name" value="HTH-GbsR_regulator"/>
</dbReference>
<protein>
    <recommendedName>
        <fullName evidence="4">HTH-type transcriptional regulator</fullName>
    </recommendedName>
</protein>
<keyword evidence="1 4" id="KW-0805">Transcription regulation</keyword>
<name>A0A841PWY2_9BACL</name>
<dbReference type="PANTHER" id="PTHR38465">
    <property type="entry name" value="HTH-TYPE TRANSCRIPTIONAL REGULATOR MJ1563-RELATED"/>
    <property type="match status" value="1"/>
</dbReference>
<evidence type="ECO:0000313" key="6">
    <source>
        <dbReference type="Proteomes" id="UP000568839"/>
    </source>
</evidence>
<dbReference type="PIRSF" id="PIRSF006707">
    <property type="entry name" value="MJ1563"/>
    <property type="match status" value="1"/>
</dbReference>
<comment type="similarity">
    <text evidence="4">Belongs to the GbsR family.</text>
</comment>
<accession>A0A841PWY2</accession>
<keyword evidence="6" id="KW-1185">Reference proteome</keyword>
<dbReference type="SUPFAM" id="SSF46785">
    <property type="entry name" value="Winged helix' DNA-binding domain"/>
    <property type="match status" value="1"/>
</dbReference>
<dbReference type="Proteomes" id="UP000568839">
    <property type="component" value="Unassembled WGS sequence"/>
</dbReference>
<evidence type="ECO:0000256" key="1">
    <source>
        <dbReference type="ARBA" id="ARBA00023015"/>
    </source>
</evidence>
<dbReference type="InterPro" id="IPR036388">
    <property type="entry name" value="WH-like_DNA-bd_sf"/>
</dbReference>
<dbReference type="AlphaFoldDB" id="A0A841PWY2"/>
<keyword evidence="3 4" id="KW-0804">Transcription</keyword>
<evidence type="ECO:0000313" key="5">
    <source>
        <dbReference type="EMBL" id="MBB6448415.1"/>
    </source>
</evidence>
<dbReference type="PANTHER" id="PTHR38465:SF1">
    <property type="entry name" value="HTH-TYPE TRANSCRIPTIONAL REGULATOR MJ1563-RELATED"/>
    <property type="match status" value="1"/>
</dbReference>
<dbReference type="EMBL" id="JACHHJ010000001">
    <property type="protein sequence ID" value="MBB6448415.1"/>
    <property type="molecule type" value="Genomic_DNA"/>
</dbReference>
<evidence type="ECO:0000256" key="3">
    <source>
        <dbReference type="ARBA" id="ARBA00023163"/>
    </source>
</evidence>
<reference evidence="5 6" key="1">
    <citation type="submission" date="2020-08" db="EMBL/GenBank/DDBJ databases">
        <title>Genomic Encyclopedia of Type Strains, Phase IV (KMG-IV): sequencing the most valuable type-strain genomes for metagenomic binning, comparative biology and taxonomic classification.</title>
        <authorList>
            <person name="Goeker M."/>
        </authorList>
    </citation>
    <scope>NUCLEOTIDE SEQUENCE [LARGE SCALE GENOMIC DNA]</scope>
    <source>
        <strain evidence="5 6">DSM 21769</strain>
    </source>
</reference>
<sequence length="199" mass="22897">MQSMSNEKMLEEIKQAEDQIAERIADNMDTFGVSSTVGRLLGIIYMNRTAMTLDELADHTGMSKTRMSQVMRQMMALNIAEKEFIKGSRKEHYTVEDDYTQTFISLFTTSWKEVVSKNMTLERRLRDRITKLEQAQGDEAAPEVKDRIRALKQELDDWAAYYNWIHRLVAFFESGEIFDVVPVKEPGSEDNQKGGTSHG</sequence>
<dbReference type="Gene3D" id="1.10.10.10">
    <property type="entry name" value="Winged helix-like DNA-binding domain superfamily/Winged helix DNA-binding domain"/>
    <property type="match status" value="1"/>
</dbReference>
<keyword evidence="2 4" id="KW-0238">DNA-binding</keyword>
<organism evidence="5 6">
    <name type="scientific">Geomicrobium halophilum</name>
    <dbReference type="NCBI Taxonomy" id="549000"/>
    <lineage>
        <taxon>Bacteria</taxon>
        <taxon>Bacillati</taxon>
        <taxon>Bacillota</taxon>
        <taxon>Bacilli</taxon>
        <taxon>Bacillales</taxon>
        <taxon>Geomicrobium</taxon>
    </lineage>
</organism>
<dbReference type="InterPro" id="IPR036390">
    <property type="entry name" value="WH_DNA-bd_sf"/>
</dbReference>
<gene>
    <name evidence="5" type="ORF">HNR44_000364</name>
</gene>
<dbReference type="GO" id="GO:0003677">
    <property type="term" value="F:DNA binding"/>
    <property type="evidence" value="ECO:0007669"/>
    <property type="project" value="UniProtKB-UniRule"/>
</dbReference>
<evidence type="ECO:0000256" key="4">
    <source>
        <dbReference type="PIRNR" id="PIRNR006707"/>
    </source>
</evidence>
<proteinExistence type="inferred from homology"/>
<comment type="caution">
    <text evidence="5">The sequence shown here is derived from an EMBL/GenBank/DDBJ whole genome shotgun (WGS) entry which is preliminary data.</text>
</comment>
<dbReference type="InterPro" id="IPR026282">
    <property type="entry name" value="MJ1563"/>
</dbReference>